<dbReference type="AlphaFoldDB" id="A0A8X6IRH4"/>
<reference evidence="5" key="1">
    <citation type="submission" date="2020-07" db="EMBL/GenBank/DDBJ databases">
        <title>Multicomponent nature underlies the extraordinary mechanical properties of spider dragline silk.</title>
        <authorList>
            <person name="Kono N."/>
            <person name="Nakamura H."/>
            <person name="Mori M."/>
            <person name="Yoshida Y."/>
            <person name="Ohtoshi R."/>
            <person name="Malay A.D."/>
            <person name="Moran D.A.P."/>
            <person name="Tomita M."/>
            <person name="Numata K."/>
            <person name="Arakawa K."/>
        </authorList>
    </citation>
    <scope>NUCLEOTIDE SEQUENCE</scope>
</reference>
<dbReference type="InterPro" id="IPR036413">
    <property type="entry name" value="YaeB-like_sf"/>
</dbReference>
<dbReference type="FunFam" id="3.30.2310.10:FF:000002">
    <property type="entry name" value="tRNA methyltransferase O"/>
    <property type="match status" value="1"/>
</dbReference>
<gene>
    <name evidence="5" type="ORF">TNCT_144701</name>
</gene>
<dbReference type="SUPFAM" id="SSF118196">
    <property type="entry name" value="YaeB-like"/>
    <property type="match status" value="1"/>
</dbReference>
<feature type="coiled-coil region" evidence="3">
    <location>
        <begin position="4"/>
        <end position="35"/>
    </location>
</feature>
<dbReference type="NCBIfam" id="TIGR00104">
    <property type="entry name" value="tRNA_TsaA"/>
    <property type="match status" value="1"/>
</dbReference>
<evidence type="ECO:0000313" key="5">
    <source>
        <dbReference type="EMBL" id="GFQ99557.1"/>
    </source>
</evidence>
<dbReference type="CDD" id="cd09281">
    <property type="entry name" value="UPF0066"/>
    <property type="match status" value="1"/>
</dbReference>
<keyword evidence="1" id="KW-0949">S-adenosyl-L-methionine</keyword>
<name>A0A8X6IRH4_TRICU</name>
<dbReference type="Proteomes" id="UP000887116">
    <property type="component" value="Unassembled WGS sequence"/>
</dbReference>
<dbReference type="PROSITE" id="PS51668">
    <property type="entry name" value="TSAA_2"/>
    <property type="match status" value="1"/>
</dbReference>
<dbReference type="InterPro" id="IPR023370">
    <property type="entry name" value="TrmO-like_N"/>
</dbReference>
<evidence type="ECO:0000313" key="6">
    <source>
        <dbReference type="Proteomes" id="UP000887116"/>
    </source>
</evidence>
<sequence>MTELKKFASEIHLARRELKNIRQECLKQKANLQIEISRIKDFLSNGVSGNKETCCCIKKGVDIMQSMVPIGFISSCFKSKNGIPRQPSLCPKAKGTLSIEKNIFTNPEHSLIGLEEFSHVWIIFIFHKNGHNSVKAKVHPPRLNGSSVGVFSTRSPHRPCAIGLSLTKLDKIEGNTLFFSGLDLLDGTPVLDIKPYIPLYDIPTISKETSTRFENVEQDVIQTNTLQNRSPEDLCCENMKKEITFTSNINVLANESNSSNIKCNVASYLKKSPQYLNVLFTERASRDIENFHRKGSHKDHCIHCFTFTNPSEAKQAITDVLKNDPRSVYRRKKCSDRLYYFYINNLHITCWFDHDIAEVLRIKPSSMTENTCDNDNEVQ</sequence>
<dbReference type="PANTHER" id="PTHR12818:SF0">
    <property type="entry name" value="TRNA (ADENINE(37)-N6)-METHYLTRANSFERASE"/>
    <property type="match status" value="1"/>
</dbReference>
<dbReference type="Gene3D" id="2.40.30.70">
    <property type="entry name" value="YaeB-like"/>
    <property type="match status" value="1"/>
</dbReference>
<proteinExistence type="inferred from homology"/>
<evidence type="ECO:0000256" key="2">
    <source>
        <dbReference type="ARBA" id="ARBA00033753"/>
    </source>
</evidence>
<dbReference type="Gene3D" id="3.30.2310.10">
    <property type="entry name" value="YaeB-like"/>
    <property type="match status" value="1"/>
</dbReference>
<keyword evidence="6" id="KW-1185">Reference proteome</keyword>
<feature type="domain" description="TsaA-like" evidence="4">
    <location>
        <begin position="67"/>
        <end position="205"/>
    </location>
</feature>
<comment type="caution">
    <text evidence="5">The sequence shown here is derived from an EMBL/GenBank/DDBJ whole genome shotgun (WGS) entry which is preliminary data.</text>
</comment>
<evidence type="ECO:0000256" key="1">
    <source>
        <dbReference type="ARBA" id="ARBA00022691"/>
    </source>
</evidence>
<accession>A0A8X6IRH4</accession>
<dbReference type="PANTHER" id="PTHR12818">
    <property type="entry name" value="TRNA (ADENINE(37)-N6)-METHYLTRANSFERASE"/>
    <property type="match status" value="1"/>
</dbReference>
<dbReference type="InterPro" id="IPR040372">
    <property type="entry name" value="YaeB-like"/>
</dbReference>
<evidence type="ECO:0000256" key="3">
    <source>
        <dbReference type="SAM" id="Coils"/>
    </source>
</evidence>
<dbReference type="Pfam" id="PF01980">
    <property type="entry name" value="TrmO_N"/>
    <property type="match status" value="1"/>
</dbReference>
<keyword evidence="3" id="KW-0175">Coiled coil</keyword>
<dbReference type="OrthoDB" id="4882at2759"/>
<dbReference type="InterPro" id="IPR036414">
    <property type="entry name" value="YaeB_N_sf"/>
</dbReference>
<evidence type="ECO:0000259" key="4">
    <source>
        <dbReference type="PROSITE" id="PS51668"/>
    </source>
</evidence>
<comment type="similarity">
    <text evidence="2">Belongs to the tRNA methyltransferase O family.</text>
</comment>
<protein>
    <recommendedName>
        <fullName evidence="4">TsaA-like domain-containing protein</fullName>
    </recommendedName>
</protein>
<dbReference type="EMBL" id="BMAO01034870">
    <property type="protein sequence ID" value="GFQ99557.1"/>
    <property type="molecule type" value="Genomic_DNA"/>
</dbReference>
<organism evidence="5 6">
    <name type="scientific">Trichonephila clavata</name>
    <name type="common">Joro spider</name>
    <name type="synonym">Nephila clavata</name>
    <dbReference type="NCBI Taxonomy" id="2740835"/>
    <lineage>
        <taxon>Eukaryota</taxon>
        <taxon>Metazoa</taxon>
        <taxon>Ecdysozoa</taxon>
        <taxon>Arthropoda</taxon>
        <taxon>Chelicerata</taxon>
        <taxon>Arachnida</taxon>
        <taxon>Araneae</taxon>
        <taxon>Araneomorphae</taxon>
        <taxon>Entelegynae</taxon>
        <taxon>Araneoidea</taxon>
        <taxon>Nephilidae</taxon>
        <taxon>Trichonephila</taxon>
    </lineage>
</organism>